<dbReference type="InterPro" id="IPR023393">
    <property type="entry name" value="START-like_dom_sf"/>
</dbReference>
<reference evidence="1" key="1">
    <citation type="submission" date="2021-02" db="EMBL/GenBank/DDBJ databases">
        <title>Taxonomy, biology and ecology of Rhodococcus bacteria occurring in California pistachio and other woody hosts as revealed by genome sequence analyses.</title>
        <authorList>
            <person name="Riely B."/>
            <person name="Gai Y."/>
        </authorList>
    </citation>
    <scope>NUCLEOTIDE SEQUENCE</scope>
    <source>
        <strain evidence="1">BP-295</strain>
    </source>
</reference>
<dbReference type="RefSeq" id="WP_204718082.1">
    <property type="nucleotide sequence ID" value="NZ_JAFFGU010000004.1"/>
</dbReference>
<gene>
    <name evidence="1" type="ORF">JTZ10_12345</name>
</gene>
<comment type="caution">
    <text evidence="1">The sequence shown here is derived from an EMBL/GenBank/DDBJ whole genome shotgun (WGS) entry which is preliminary data.</text>
</comment>
<organism evidence="1 2">
    <name type="scientific">Gordonia rubripertincta</name>
    <name type="common">Rhodococcus corallinus</name>
    <dbReference type="NCBI Taxonomy" id="36822"/>
    <lineage>
        <taxon>Bacteria</taxon>
        <taxon>Bacillati</taxon>
        <taxon>Actinomycetota</taxon>
        <taxon>Actinomycetes</taxon>
        <taxon>Mycobacteriales</taxon>
        <taxon>Gordoniaceae</taxon>
        <taxon>Gordonia</taxon>
    </lineage>
</organism>
<protein>
    <submittedName>
        <fullName evidence="1">SRPBCC family protein</fullName>
    </submittedName>
</protein>
<name>A0AAW4G4S7_GORRU</name>
<accession>A0AAW4G4S7</accession>
<dbReference type="Proteomes" id="UP001195196">
    <property type="component" value="Unassembled WGS sequence"/>
</dbReference>
<evidence type="ECO:0000313" key="1">
    <source>
        <dbReference type="EMBL" id="MBM7278552.1"/>
    </source>
</evidence>
<dbReference type="EMBL" id="JAFFGU010000004">
    <property type="protein sequence ID" value="MBM7278552.1"/>
    <property type="molecule type" value="Genomic_DNA"/>
</dbReference>
<dbReference type="AlphaFoldDB" id="A0AAW4G4S7"/>
<dbReference type="SUPFAM" id="SSF55961">
    <property type="entry name" value="Bet v1-like"/>
    <property type="match status" value="1"/>
</dbReference>
<sequence>MTRRLAHHGRNEAFADAPPEAVFAIICDVTRVGEWSHECRGARWVGPENAAGPGVRFRGTNRSGIYLWNRSCVFTVVEPPRVLAWKTIGLMGKIDSTEWRITLEPEANGTRIVQTYDSLHVARGFDRFYWWLIKGHRDRRAALAEDLERLAGLAAARPRTRLPTHNA</sequence>
<proteinExistence type="predicted"/>
<dbReference type="Pfam" id="PF10604">
    <property type="entry name" value="Polyketide_cyc2"/>
    <property type="match status" value="1"/>
</dbReference>
<dbReference type="CDD" id="cd07812">
    <property type="entry name" value="SRPBCC"/>
    <property type="match status" value="1"/>
</dbReference>
<dbReference type="Gene3D" id="3.30.530.20">
    <property type="match status" value="1"/>
</dbReference>
<dbReference type="InterPro" id="IPR019587">
    <property type="entry name" value="Polyketide_cyclase/dehydratase"/>
</dbReference>
<evidence type="ECO:0000313" key="2">
    <source>
        <dbReference type="Proteomes" id="UP001195196"/>
    </source>
</evidence>